<reference evidence="14" key="2">
    <citation type="submission" date="2019-07" db="EMBL/GenBank/DDBJ databases">
        <authorList>
            <person name="Seetharam A."/>
            <person name="Woodhouse M."/>
            <person name="Cannon E."/>
        </authorList>
    </citation>
    <scope>NUCLEOTIDE SEQUENCE [LARGE SCALE GENOMIC DNA]</scope>
    <source>
        <strain evidence="14">cv. B73</strain>
    </source>
</reference>
<comment type="function">
    <text evidence="8">RNA helicase.</text>
</comment>
<dbReference type="Pfam" id="PF00271">
    <property type="entry name" value="Helicase_C"/>
    <property type="match status" value="1"/>
</dbReference>
<dbReference type="OrthoDB" id="7396459at2759"/>
<feature type="domain" description="Helicase ATP-binding" evidence="10">
    <location>
        <begin position="51"/>
        <end position="228"/>
    </location>
</feature>
<dbReference type="GO" id="GO:0005524">
    <property type="term" value="F:ATP binding"/>
    <property type="evidence" value="ECO:0007669"/>
    <property type="project" value="UniProtKB-UniRule"/>
</dbReference>
<dbReference type="InterPro" id="IPR000629">
    <property type="entry name" value="RNA-helicase_DEAD-box_CS"/>
</dbReference>
<dbReference type="EC" id="3.6.4.13" evidence="8"/>
<proteinExistence type="evidence at protein level"/>
<keyword evidence="5 8" id="KW-0694">RNA-binding</keyword>
<evidence type="ECO:0000313" key="13">
    <source>
        <dbReference type="EMBL" id="ONM29870.1"/>
    </source>
</evidence>
<dbReference type="GO" id="GO:0016787">
    <property type="term" value="F:hydrolase activity"/>
    <property type="evidence" value="ECO:0007669"/>
    <property type="project" value="UniProtKB-KW"/>
</dbReference>
<evidence type="ECO:0000259" key="12">
    <source>
        <dbReference type="PROSITE" id="PS51195"/>
    </source>
</evidence>
<accession>A0A1D6MKY3</accession>
<evidence type="ECO:0000256" key="8">
    <source>
        <dbReference type="RuleBase" id="RU365068"/>
    </source>
</evidence>
<evidence type="ECO:0000256" key="5">
    <source>
        <dbReference type="ARBA" id="ARBA00022884"/>
    </source>
</evidence>
<dbReference type="EnsemblPlants" id="Zm00001eb123450_T001">
    <property type="protein sequence ID" value="Zm00001eb123450_P001"/>
    <property type="gene ID" value="Zm00001eb123450"/>
</dbReference>
<sequence length="673" mass="75120">MAASTAAAAARKGALTDQRFSELSPALSPEVVEALDRGGFQRCTPVQAAAIPHLLSHKDVAVDAATGSGKTLAFIVPVVEILRRRSSPPKSHEVLALIISPTRELSSQIFNVAQPFFATLNGVSSMLLVGGLDIKAELKKVEEEGANILVGTPGKLFDIMHTDALEYKNLEILILDEADRLLDMGFQKHINFILSMLPKLRRTGLFSATQTKAVADLSKAGLRNPIRVEVKTEAKSTSKDAGQQELGPSITPLGLRLEVQSIYFLFYYDCDLIFLNSSCSLQNHNLVLVQYMICEASKKSSQLVDFLVQNSGKKIMVYFATCACVDYWAVVLPLIKSLKGSPIIAYHGKMKQSLREKALASFSALSSGVLVCTDVAARGLDIPSVDLIVQYDPPQDPNVFIHRAGRTARYDQEGDAIVFLLPKEDTYVEFLKLRGVPLTERECLANTDDVIPQIRSAALEDRNVMEKGLRAFVSFVRAYKEHHCSYIFRWKDLEIGKLAMEYGLLQIPSMPEVKHHSLSLEGFISVDDVDITQIKYKDKAREKQRKKALKRKAEEEAQNPKPERKRPPEKPEKPKRKKTGKQRQSIQTKEDLDELAHEYRLLKKLKRGDIDEEEYEKLTGFGDSDGEASDGDGSNLDERKKGNKAQKKTKQRGKCKSGSKKFEGRSKLRSKRR</sequence>
<dbReference type="SMART" id="SM00490">
    <property type="entry name" value="HELICc"/>
    <property type="match status" value="1"/>
</dbReference>
<keyword evidence="1 7" id="KW-0547">Nucleotide-binding</keyword>
<dbReference type="InterPro" id="IPR014014">
    <property type="entry name" value="RNA_helicase_DEAD_Q_motif"/>
</dbReference>
<evidence type="ECO:0000259" key="10">
    <source>
        <dbReference type="PROSITE" id="PS51192"/>
    </source>
</evidence>
<comment type="catalytic activity">
    <reaction evidence="8">
        <text>ATP + H2O = ADP + phosphate + H(+)</text>
        <dbReference type="Rhea" id="RHEA:13065"/>
        <dbReference type="ChEBI" id="CHEBI:15377"/>
        <dbReference type="ChEBI" id="CHEBI:15378"/>
        <dbReference type="ChEBI" id="CHEBI:30616"/>
        <dbReference type="ChEBI" id="CHEBI:43474"/>
        <dbReference type="ChEBI" id="CHEBI:456216"/>
        <dbReference type="EC" id="3.6.4.13"/>
    </reaction>
</comment>
<dbReference type="CDD" id="cd18787">
    <property type="entry name" value="SF2_C_DEAD"/>
    <property type="match status" value="1"/>
</dbReference>
<dbReference type="Gene3D" id="3.40.50.300">
    <property type="entry name" value="P-loop containing nucleotide triphosphate hydrolases"/>
    <property type="match status" value="2"/>
</dbReference>
<evidence type="ECO:0007829" key="16">
    <source>
        <dbReference type="PeptideAtlas" id="A0A1D6MKY3"/>
    </source>
</evidence>
<dbReference type="GO" id="GO:0005730">
    <property type="term" value="C:nucleolus"/>
    <property type="evidence" value="ECO:0000318"/>
    <property type="project" value="GO_Central"/>
</dbReference>
<dbReference type="AlphaFoldDB" id="A0A1D6MKY3"/>
<evidence type="ECO:0000256" key="2">
    <source>
        <dbReference type="ARBA" id="ARBA00022801"/>
    </source>
</evidence>
<organism evidence="14 15">
    <name type="scientific">Zea mays</name>
    <name type="common">Maize</name>
    <dbReference type="NCBI Taxonomy" id="4577"/>
    <lineage>
        <taxon>Eukaryota</taxon>
        <taxon>Viridiplantae</taxon>
        <taxon>Streptophyta</taxon>
        <taxon>Embryophyta</taxon>
        <taxon>Tracheophyta</taxon>
        <taxon>Spermatophyta</taxon>
        <taxon>Magnoliopsida</taxon>
        <taxon>Liliopsida</taxon>
        <taxon>Poales</taxon>
        <taxon>Poaceae</taxon>
        <taxon>PACMAD clade</taxon>
        <taxon>Panicoideae</taxon>
        <taxon>Andropogonodae</taxon>
        <taxon>Andropogoneae</taxon>
        <taxon>Tripsacinae</taxon>
        <taxon>Zea</taxon>
    </lineage>
</organism>
<dbReference type="PROSITE" id="PS51192">
    <property type="entry name" value="HELICASE_ATP_BIND_1"/>
    <property type="match status" value="1"/>
</dbReference>
<feature type="region of interest" description="Disordered" evidence="9">
    <location>
        <begin position="613"/>
        <end position="673"/>
    </location>
</feature>
<dbReference type="EMBL" id="CM007649">
    <property type="protein sequence ID" value="ONM29870.1"/>
    <property type="molecule type" value="Genomic_DNA"/>
</dbReference>
<dbReference type="PROSITE" id="PS51195">
    <property type="entry name" value="Q_MOTIF"/>
    <property type="match status" value="1"/>
</dbReference>
<dbReference type="InterPro" id="IPR014001">
    <property type="entry name" value="Helicase_ATP-bd"/>
</dbReference>
<dbReference type="CDD" id="cd17960">
    <property type="entry name" value="DEADc_DDX55"/>
    <property type="match status" value="1"/>
</dbReference>
<feature type="compositionally biased region" description="Basic residues" evidence="9">
    <location>
        <begin position="641"/>
        <end position="659"/>
    </location>
</feature>
<protein>
    <recommendedName>
        <fullName evidence="8">ATP-dependent RNA helicase</fullName>
        <ecNumber evidence="8">3.6.4.13</ecNumber>
    </recommendedName>
</protein>
<evidence type="ECO:0000256" key="4">
    <source>
        <dbReference type="ARBA" id="ARBA00022840"/>
    </source>
</evidence>
<comment type="domain">
    <text evidence="8">The Q motif is unique to and characteristic of the DEAD box family of RNA helicases and controls ATP binding and hydrolysis.</text>
</comment>
<evidence type="ECO:0000313" key="15">
    <source>
        <dbReference type="Proteomes" id="UP000007305"/>
    </source>
</evidence>
<dbReference type="GO" id="GO:0003723">
    <property type="term" value="F:RNA binding"/>
    <property type="evidence" value="ECO:0007669"/>
    <property type="project" value="UniProtKB-UniRule"/>
</dbReference>
<keyword evidence="3 7" id="KW-0347">Helicase</keyword>
<evidence type="ECO:0000256" key="3">
    <source>
        <dbReference type="ARBA" id="ARBA00022806"/>
    </source>
</evidence>
<comment type="similarity">
    <text evidence="7">Belongs to the DEAD box helicase family.</text>
</comment>
<evidence type="ECO:0000256" key="7">
    <source>
        <dbReference type="RuleBase" id="RU000492"/>
    </source>
</evidence>
<dbReference type="SMART" id="SM01178">
    <property type="entry name" value="DUF4217"/>
    <property type="match status" value="1"/>
</dbReference>
<reference evidence="14" key="3">
    <citation type="submission" date="2021-05" db="UniProtKB">
        <authorList>
            <consortium name="EnsemblPlants"/>
        </authorList>
    </citation>
    <scope>IDENTIFICATION</scope>
    <source>
        <strain evidence="14">cv. B73</strain>
    </source>
</reference>
<keyword evidence="2 7" id="KW-0378">Hydrolase</keyword>
<evidence type="ECO:0000259" key="11">
    <source>
        <dbReference type="PROSITE" id="PS51194"/>
    </source>
</evidence>
<evidence type="ECO:0000256" key="9">
    <source>
        <dbReference type="SAM" id="MobiDB-lite"/>
    </source>
</evidence>
<dbReference type="SMART" id="SM00487">
    <property type="entry name" value="DEXDc"/>
    <property type="match status" value="1"/>
</dbReference>
<feature type="domain" description="Helicase C-terminal" evidence="11">
    <location>
        <begin position="302"/>
        <end position="458"/>
    </location>
</feature>
<evidence type="ECO:0000256" key="1">
    <source>
        <dbReference type="ARBA" id="ARBA00022741"/>
    </source>
</evidence>
<dbReference type="PROSITE" id="PS51194">
    <property type="entry name" value="HELICASE_CTER"/>
    <property type="match status" value="1"/>
</dbReference>
<feature type="domain" description="DEAD-box RNA helicase Q" evidence="12">
    <location>
        <begin position="20"/>
        <end position="48"/>
    </location>
</feature>
<name>A0A1D6MKY3_MAIZE</name>
<dbReference type="Pfam" id="PF00270">
    <property type="entry name" value="DEAD"/>
    <property type="match status" value="1"/>
</dbReference>
<feature type="short sequence motif" description="Q motif" evidence="6">
    <location>
        <begin position="20"/>
        <end position="48"/>
    </location>
</feature>
<feature type="compositionally biased region" description="Basic and acidic residues" evidence="9">
    <location>
        <begin position="561"/>
        <end position="572"/>
    </location>
</feature>
<dbReference type="InterPro" id="IPR025313">
    <property type="entry name" value="SPB4-like_CTE"/>
</dbReference>
<dbReference type="InterPro" id="IPR011545">
    <property type="entry name" value="DEAD/DEAH_box_helicase_dom"/>
</dbReference>
<evidence type="ECO:0000313" key="14">
    <source>
        <dbReference type="EnsemblPlants" id="Zm00001eb123450_P001"/>
    </source>
</evidence>
<keyword evidence="4 7" id="KW-0067">ATP-binding</keyword>
<dbReference type="PANTHER" id="PTHR24031">
    <property type="entry name" value="RNA HELICASE"/>
    <property type="match status" value="1"/>
</dbReference>
<gene>
    <name evidence="14" type="primary">LOC100280924</name>
    <name evidence="13" type="ORF">ZEAMMB73_Zm00001d039746</name>
</gene>
<dbReference type="InterPro" id="IPR001650">
    <property type="entry name" value="Helicase_C-like"/>
</dbReference>
<keyword evidence="16" id="KW-1267">Proteomics identification</keyword>
<evidence type="ECO:0000256" key="6">
    <source>
        <dbReference type="PROSITE-ProRule" id="PRU00552"/>
    </source>
</evidence>
<reference evidence="13 15" key="1">
    <citation type="submission" date="2015-12" db="EMBL/GenBank/DDBJ databases">
        <title>Update maize B73 reference genome by single molecule sequencing technologies.</title>
        <authorList>
            <consortium name="Maize Genome Sequencing Project"/>
            <person name="Ware D."/>
        </authorList>
    </citation>
    <scope>NUCLEOTIDE SEQUENCE [LARGE SCALE GENOMIC DNA]</scope>
    <source>
        <strain evidence="15">cv. B73</strain>
        <tissue evidence="13">Seedling</tissue>
    </source>
</reference>
<dbReference type="Proteomes" id="UP000007305">
    <property type="component" value="Chromosome 3"/>
</dbReference>
<dbReference type="SUPFAM" id="SSF52540">
    <property type="entry name" value="P-loop containing nucleoside triphosphate hydrolases"/>
    <property type="match status" value="1"/>
</dbReference>
<dbReference type="Gramene" id="Zm00001eb123450_T001">
    <property type="protein sequence ID" value="Zm00001eb123450_P001"/>
    <property type="gene ID" value="Zm00001eb123450"/>
</dbReference>
<dbReference type="GO" id="GO:0003724">
    <property type="term" value="F:RNA helicase activity"/>
    <property type="evidence" value="ECO:0007669"/>
    <property type="project" value="UniProtKB-EC"/>
</dbReference>
<keyword evidence="15" id="KW-1185">Reference proteome</keyword>
<dbReference type="Pfam" id="PF13959">
    <property type="entry name" value="CTE_SPB4"/>
    <property type="match status" value="1"/>
</dbReference>
<dbReference type="InterPro" id="IPR027417">
    <property type="entry name" value="P-loop_NTPase"/>
</dbReference>
<dbReference type="PROSITE" id="PS00039">
    <property type="entry name" value="DEAD_ATP_HELICASE"/>
    <property type="match status" value="1"/>
</dbReference>
<feature type="region of interest" description="Disordered" evidence="9">
    <location>
        <begin position="540"/>
        <end position="594"/>
    </location>
</feature>
<dbReference type="ExpressionAtlas" id="A0A1D6MKY3">
    <property type="expression patterns" value="baseline and differential"/>
</dbReference>